<accession>D8TV80</accession>
<dbReference type="InterPro" id="IPR027417">
    <property type="entry name" value="P-loop_NTPase"/>
</dbReference>
<name>D8TV80_VOLCA</name>
<dbReference type="InterPro" id="IPR037359">
    <property type="entry name" value="NST/OST"/>
</dbReference>
<feature type="signal peptide" evidence="3">
    <location>
        <begin position="1"/>
        <end position="28"/>
    </location>
</feature>
<proteinExistence type="predicted"/>
<dbReference type="PANTHER" id="PTHR10605">
    <property type="entry name" value="HEPARAN SULFATE SULFOTRANSFERASE"/>
    <property type="match status" value="1"/>
</dbReference>
<dbReference type="InParanoid" id="D8TV80"/>
<sequence>MAKCVNRCRKAFLAIFLAAAVAFAPASAQEVFMPNQLDAVPSVLIIGTAKGGTTDLYKQLTDEDVNNAPGRPDPPFPLNAIKEPSMLNRGGIEGKLVPMQPLYFEYLQLLNHPCSRVGPDEFNECLASRGSSELTLDASPDYSYDFLAPFYLKQLSPLSKIVMMIREPVERAEVLYRHYKLTQWLYPGAASRTCAPALYHSFDLPLPLANRTAWGLSNAQGKWLDKGIDVLARGFLEAVQGDREALATLQRALNCPPADVACQADNWRDISTQPLMQPMEHRLFMGGLYRYMMAMWRRVYFQPGRVMLIDSQAYYERRYPVMEKVIRYLYGRPMLKEEREIAASGLVWRKAGVPPLSGVKLSKDVGQQLAEFYNQHVMQGFFRMLTDMSAEGAWVAGFDSEPWDQCPGFAEFNRDRTRRH</sequence>
<evidence type="ECO:0000256" key="3">
    <source>
        <dbReference type="SAM" id="SignalP"/>
    </source>
</evidence>
<evidence type="ECO:0000256" key="2">
    <source>
        <dbReference type="PIRSR" id="PIRSR637359-2"/>
    </source>
</evidence>
<keyword evidence="1" id="KW-0808">Transferase</keyword>
<evidence type="ECO:0000313" key="4">
    <source>
        <dbReference type="EMBL" id="EFJ48530.1"/>
    </source>
</evidence>
<feature type="chain" id="PRO_5003123919" description="Sulfotransferase" evidence="3">
    <location>
        <begin position="29"/>
        <end position="420"/>
    </location>
</feature>
<evidence type="ECO:0000313" key="5">
    <source>
        <dbReference type="Proteomes" id="UP000001058"/>
    </source>
</evidence>
<dbReference type="AlphaFoldDB" id="D8TV80"/>
<protein>
    <recommendedName>
        <fullName evidence="6">Sulfotransferase</fullName>
    </recommendedName>
</protein>
<organism evidence="5">
    <name type="scientific">Volvox carteri f. nagariensis</name>
    <dbReference type="NCBI Taxonomy" id="3068"/>
    <lineage>
        <taxon>Eukaryota</taxon>
        <taxon>Viridiplantae</taxon>
        <taxon>Chlorophyta</taxon>
        <taxon>core chlorophytes</taxon>
        <taxon>Chlorophyceae</taxon>
        <taxon>CS clade</taxon>
        <taxon>Chlamydomonadales</taxon>
        <taxon>Volvocaceae</taxon>
        <taxon>Volvox</taxon>
    </lineage>
</organism>
<dbReference type="Proteomes" id="UP000001058">
    <property type="component" value="Unassembled WGS sequence"/>
</dbReference>
<dbReference type="PANTHER" id="PTHR10605:SF56">
    <property type="entry name" value="BIFUNCTIONAL HEPARAN SULFATE N-DEACETYLASE_N-SULFOTRANSFERASE"/>
    <property type="match status" value="1"/>
</dbReference>
<dbReference type="GeneID" id="9619874"/>
<dbReference type="Gene3D" id="3.40.50.300">
    <property type="entry name" value="P-loop containing nucleotide triphosphate hydrolases"/>
    <property type="match status" value="1"/>
</dbReference>
<dbReference type="GO" id="GO:0008146">
    <property type="term" value="F:sulfotransferase activity"/>
    <property type="evidence" value="ECO:0007669"/>
    <property type="project" value="InterPro"/>
</dbReference>
<gene>
    <name evidence="4" type="ORF">VOLCADRAFT_104713</name>
</gene>
<feature type="binding site" evidence="2">
    <location>
        <position position="166"/>
    </location>
    <ligand>
        <name>3'-phosphoadenylyl sulfate</name>
        <dbReference type="ChEBI" id="CHEBI:58339"/>
    </ligand>
</feature>
<dbReference type="KEGG" id="vcn:VOLCADRAFT_104713"/>
<keyword evidence="5" id="KW-1185">Reference proteome</keyword>
<keyword evidence="3" id="KW-0732">Signal</keyword>
<dbReference type="SUPFAM" id="SSF52540">
    <property type="entry name" value="P-loop containing nucleoside triphosphate hydrolases"/>
    <property type="match status" value="1"/>
</dbReference>
<evidence type="ECO:0000256" key="1">
    <source>
        <dbReference type="ARBA" id="ARBA00022679"/>
    </source>
</evidence>
<dbReference type="OrthoDB" id="530160at2759"/>
<reference evidence="4 5" key="1">
    <citation type="journal article" date="2010" name="Science">
        <title>Genomic analysis of organismal complexity in the multicellular green alga Volvox carteri.</title>
        <authorList>
            <person name="Prochnik S.E."/>
            <person name="Umen J."/>
            <person name="Nedelcu A.M."/>
            <person name="Hallmann A."/>
            <person name="Miller S.M."/>
            <person name="Nishii I."/>
            <person name="Ferris P."/>
            <person name="Kuo A."/>
            <person name="Mitros T."/>
            <person name="Fritz-Laylin L.K."/>
            <person name="Hellsten U."/>
            <person name="Chapman J."/>
            <person name="Simakov O."/>
            <person name="Rensing S.A."/>
            <person name="Terry A."/>
            <person name="Pangilinan J."/>
            <person name="Kapitonov V."/>
            <person name="Jurka J."/>
            <person name="Salamov A."/>
            <person name="Shapiro H."/>
            <person name="Schmutz J."/>
            <person name="Grimwood J."/>
            <person name="Lindquist E."/>
            <person name="Lucas S."/>
            <person name="Grigoriev I.V."/>
            <person name="Schmitt R."/>
            <person name="Kirk D."/>
            <person name="Rokhsar D.S."/>
        </authorList>
    </citation>
    <scope>NUCLEOTIDE SEQUENCE [LARGE SCALE GENOMIC DNA]</scope>
    <source>
        <strain evidence="5">f. Nagariensis / Eve</strain>
    </source>
</reference>
<evidence type="ECO:0008006" key="6">
    <source>
        <dbReference type="Google" id="ProtNLM"/>
    </source>
</evidence>
<dbReference type="RefSeq" id="XP_002950329.1">
    <property type="nucleotide sequence ID" value="XM_002950283.1"/>
</dbReference>
<dbReference type="EMBL" id="GL378339">
    <property type="protein sequence ID" value="EFJ48530.1"/>
    <property type="molecule type" value="Genomic_DNA"/>
</dbReference>